<dbReference type="InterPro" id="IPR000092">
    <property type="entry name" value="Polyprenyl_synt"/>
</dbReference>
<dbReference type="HOGENOM" id="CLU_301830_0_0_3"/>
<dbReference type="PANTHER" id="PTHR12001">
    <property type="entry name" value="GERANYLGERANYL PYROPHOSPHATE SYNTHASE"/>
    <property type="match status" value="1"/>
</dbReference>
<feature type="region of interest" description="Disordered" evidence="6">
    <location>
        <begin position="610"/>
        <end position="631"/>
    </location>
</feature>
<organism evidence="8">
    <name type="scientific">Cyanothece sp. (strain PCC 7425 / ATCC 29141)</name>
    <dbReference type="NCBI Taxonomy" id="395961"/>
    <lineage>
        <taxon>Bacteria</taxon>
        <taxon>Bacillati</taxon>
        <taxon>Cyanobacteriota</taxon>
        <taxon>Cyanophyceae</taxon>
        <taxon>Gomontiellales</taxon>
        <taxon>Cyanothecaceae</taxon>
        <taxon>Cyanothece</taxon>
    </lineage>
</organism>
<evidence type="ECO:0000256" key="2">
    <source>
        <dbReference type="ARBA" id="ARBA00006706"/>
    </source>
</evidence>
<dbReference type="eggNOG" id="COG3349">
    <property type="taxonomic scope" value="Bacteria"/>
</dbReference>
<dbReference type="PROSITE" id="PS00444">
    <property type="entry name" value="POLYPRENYL_SYNTHASE_2"/>
    <property type="match status" value="1"/>
</dbReference>
<proteinExistence type="inferred from homology"/>
<keyword evidence="5" id="KW-0460">Magnesium</keyword>
<name>B8HVG5_CYAP4</name>
<dbReference type="PRINTS" id="PR00419">
    <property type="entry name" value="ADXRDTASE"/>
</dbReference>
<comment type="cofactor">
    <cofactor evidence="1">
        <name>Mg(2+)</name>
        <dbReference type="ChEBI" id="CHEBI:18420"/>
    </cofactor>
</comment>
<comment type="similarity">
    <text evidence="2">Belongs to the FPP/GGPP synthase family.</text>
</comment>
<dbReference type="eggNOG" id="COG1233">
    <property type="taxonomic scope" value="Bacteria"/>
</dbReference>
<evidence type="ECO:0000256" key="4">
    <source>
        <dbReference type="ARBA" id="ARBA00022723"/>
    </source>
</evidence>
<reference evidence="8" key="1">
    <citation type="submission" date="2009-01" db="EMBL/GenBank/DDBJ databases">
        <title>Complete sequence of chromosome Cyanothece sp. PCC 7425.</title>
        <authorList>
            <consortium name="US DOE Joint Genome Institute"/>
            <person name="Lucas S."/>
            <person name="Copeland A."/>
            <person name="Lapidus A."/>
            <person name="Glavina del Rio T."/>
            <person name="Dalin E."/>
            <person name="Tice H."/>
            <person name="Bruce D."/>
            <person name="Goodwin L."/>
            <person name="Pitluck S."/>
            <person name="Sims D."/>
            <person name="Meineke L."/>
            <person name="Brettin T."/>
            <person name="Detter J.C."/>
            <person name="Han C."/>
            <person name="Larimer F."/>
            <person name="Land M."/>
            <person name="Hauser L."/>
            <person name="Kyrpides N."/>
            <person name="Ovchinnikova G."/>
            <person name="Liberton M."/>
            <person name="Stoeckel J."/>
            <person name="Banerjee A."/>
            <person name="Singh A."/>
            <person name="Page L."/>
            <person name="Sato H."/>
            <person name="Zhao L."/>
            <person name="Sherman L."/>
            <person name="Pakrasi H."/>
            <person name="Richardson P."/>
        </authorList>
    </citation>
    <scope>NUCLEOTIDE SEQUENCE</scope>
    <source>
        <strain evidence="8">PCC 7425</strain>
    </source>
</reference>
<evidence type="ECO:0000256" key="3">
    <source>
        <dbReference type="ARBA" id="ARBA00022679"/>
    </source>
</evidence>
<gene>
    <name evidence="8" type="ordered locus">Cyan7425_3962</name>
</gene>
<dbReference type="OrthoDB" id="8845488at2"/>
<dbReference type="PROSITE" id="PS00723">
    <property type="entry name" value="POLYPRENYL_SYNTHASE_1"/>
    <property type="match status" value="1"/>
</dbReference>
<protein>
    <submittedName>
        <fullName evidence="8">Polyprenyl synthetase</fullName>
    </submittedName>
</protein>
<keyword evidence="3" id="KW-0808">Transferase</keyword>
<feature type="domain" description="Amine oxidase" evidence="7">
    <location>
        <begin position="12"/>
        <end position="502"/>
    </location>
</feature>
<dbReference type="InterPro" id="IPR036188">
    <property type="entry name" value="FAD/NAD-bd_sf"/>
</dbReference>
<dbReference type="Gene3D" id="3.50.50.60">
    <property type="entry name" value="FAD/NAD(P)-binding domain"/>
    <property type="match status" value="1"/>
</dbReference>
<dbReference type="GO" id="GO:0016491">
    <property type="term" value="F:oxidoreductase activity"/>
    <property type="evidence" value="ECO:0007669"/>
    <property type="project" value="InterPro"/>
</dbReference>
<dbReference type="PANTHER" id="PTHR12001:SF69">
    <property type="entry name" value="ALL TRANS-POLYPRENYL-DIPHOSPHATE SYNTHASE PDSS1"/>
    <property type="match status" value="1"/>
</dbReference>
<evidence type="ECO:0000313" key="8">
    <source>
        <dbReference type="EMBL" id="ACL46277.1"/>
    </source>
</evidence>
<dbReference type="EMBL" id="CP001344">
    <property type="protein sequence ID" value="ACL46277.1"/>
    <property type="molecule type" value="Genomic_DNA"/>
</dbReference>
<evidence type="ECO:0000259" key="7">
    <source>
        <dbReference type="Pfam" id="PF01593"/>
    </source>
</evidence>
<dbReference type="GO" id="GO:0008299">
    <property type="term" value="P:isoprenoid biosynthetic process"/>
    <property type="evidence" value="ECO:0007669"/>
    <property type="project" value="InterPro"/>
</dbReference>
<dbReference type="InterPro" id="IPR002937">
    <property type="entry name" value="Amino_oxidase"/>
</dbReference>
<accession>B8HVG5</accession>
<dbReference type="KEGG" id="cyn:Cyan7425_3962"/>
<dbReference type="SUPFAM" id="SSF51905">
    <property type="entry name" value="FAD/NAD(P)-binding domain"/>
    <property type="match status" value="1"/>
</dbReference>
<dbReference type="Gene3D" id="1.10.600.10">
    <property type="entry name" value="Farnesyl Diphosphate Synthase"/>
    <property type="match status" value="1"/>
</dbReference>
<keyword evidence="4" id="KW-0479">Metal-binding</keyword>
<dbReference type="InterPro" id="IPR033749">
    <property type="entry name" value="Polyprenyl_synt_CS"/>
</dbReference>
<dbReference type="GO" id="GO:0004659">
    <property type="term" value="F:prenyltransferase activity"/>
    <property type="evidence" value="ECO:0007669"/>
    <property type="project" value="InterPro"/>
</dbReference>
<dbReference type="eggNOG" id="COG0142">
    <property type="taxonomic scope" value="Bacteria"/>
</dbReference>
<dbReference type="Pfam" id="PF01593">
    <property type="entry name" value="Amino_oxidase"/>
    <property type="match status" value="1"/>
</dbReference>
<sequence>MAKRVAILGGGVAGMSAAHELVERGFNVVVYEANPLPGGKARSMPVPNSGIAGKMDLPGEHGFRFFPGFYRHLPDTMKRIPFKNQPQGVFDNLVHTKQTLGISTNKGHWIAPNSFPTSLEDLTVAFDLLSQMLIGNGLNIPRKESWHLLERLLVFLTSCEERRLAEYEYIPWWDFVDAKNCSPEFQQYIVSGLTKSLVACRAQDISTRTGGATVAQLFLDIFRDCSDRVLNAPTNEAWLTPWYEYLTQSGVDYRLNARVEHISCRGQRITGVTIVEAGTRYEIEADYYIAAVPVEVMLRLLTEPLVQAEPRLGLLSKLRTEWMSGIQFYLDRPITMNHGHTIYLDSPWALTSVSQAQFWSDFNLQEYGDGNVQSIISLCISDWNSPGILYNKPATQCTLEEIKTEVWQQMISHFSGDIRQDLEAAKLINWFFDPAIVYPNPSEVANLEPLLINTAGSWEHRPDAVTSIENLFLSSDYVRCYTDLATMEGANETARRAVNGILTASGSTATPCAVWPYQEPEFLAPFKAYDRLRFGAGLPHQLPPLGKIGSQAIQLLKKGMEKLPVWSEALVDELQQRQMDQQLAGLEWKLGSLWSTLRYAWSTSGVQIKRPGTTSNGTQTQTPHDETNGFSVPSQEDVKFKDFASLKILERVSAKHELKGLALEMRTLRVLLEDGMSVLDQNFQLDQTVADPALVQQVVRQILSLPGKRIRALCVYLSACVGRRSYPQAAENIALAVELVHAASLLHDDVIDLAPQRRHQPSSNMVYGNAASILGGNFLVVQAAQLLLNTGRPGLAADLLRAVEAMILSESEQLENRGQVILNPEQYLNIIRGKTATLFRWGCQAGASISNHPAAVVEALARYGENLGMAFQLIDDLLDVIGEGTLLGKDLYRDLADGVITYPFLVATQENPKICSELKMALSNPEHLQSASTQLKIKELVMQTQAIAETRALAAAYIEQAQAELDRVPWGPARDTLNALAEVSLERLF</sequence>
<dbReference type="GO" id="GO:0046872">
    <property type="term" value="F:metal ion binding"/>
    <property type="evidence" value="ECO:0007669"/>
    <property type="project" value="UniProtKB-KW"/>
</dbReference>
<evidence type="ECO:0000256" key="5">
    <source>
        <dbReference type="ARBA" id="ARBA00022842"/>
    </source>
</evidence>
<dbReference type="Pfam" id="PF00348">
    <property type="entry name" value="polyprenyl_synt"/>
    <property type="match status" value="1"/>
</dbReference>
<evidence type="ECO:0000256" key="1">
    <source>
        <dbReference type="ARBA" id="ARBA00001946"/>
    </source>
</evidence>
<dbReference type="InterPro" id="IPR008949">
    <property type="entry name" value="Isoprenoid_synthase_dom_sf"/>
</dbReference>
<evidence type="ECO:0000256" key="6">
    <source>
        <dbReference type="SAM" id="MobiDB-lite"/>
    </source>
</evidence>
<dbReference type="SFLD" id="SFLDS00005">
    <property type="entry name" value="Isoprenoid_Synthase_Type_I"/>
    <property type="match status" value="1"/>
</dbReference>
<dbReference type="SUPFAM" id="SSF48576">
    <property type="entry name" value="Terpenoid synthases"/>
    <property type="match status" value="1"/>
</dbReference>
<dbReference type="AlphaFoldDB" id="B8HVG5"/>
<dbReference type="CDD" id="cd00685">
    <property type="entry name" value="Trans_IPPS_HT"/>
    <property type="match status" value="1"/>
</dbReference>